<sequence>MAYLSRNIDNASQLKFWPGIIFTAELEEYINGLADIYSVHADSLAIVLINCVAATLEFSFVLRANLYNMIVARSSYGKSELTKILRDMLKSVVLHRPGKFRPNSQAALGQHINANLDEMSKVGLMAGLDDCCRTVICDEADMIFTDGGLFLSHNMCRTAAEMNCRALVMTLFDRGSHAYIRQLANRSVSVKRFKLNILGCSTGDIISSIIIRMKGGSCFDPAIGRFLFWPIDGSIIPDKLKQNQIDHYKMASLEQYVIILSFIENFIFAFEDDAIHEMVVWGNMCKQKSFDTRNTDECLSARLDKAIQRAYRMVTFIQTIEIGFIIHQDYLNTYHQFPSAGVVDIHFVDHVESLFHLNYPDQFAPVDRQPFRIKKDVALRAIDLIACNMRQYAMLFDATNAPKFSSIGRQIIVVAPDQQQGLTHSPKRQRHVLNFNKVATAVILFPTICFTTKQLHTSALIHNNSGGGLLKEVLNHIVTSDVLILCSRGIKHASRSTSVYIKRIPFENDFDAEQNFLLVISEYSSDNKPITMEVYRQSCQLISLKAIDIVQKDVYDLLRRPEYGNRDLSVLAEIPKGISSRSSDSVISFSENDIESIGMDIEIDRSLFIDFQQEINHTAIINSTQQETLDNDAQGGSYSCSSSVRQLDSASNVDNFA</sequence>
<gene>
    <name evidence="1" type="ORF">UXM345_LOCUS11120</name>
</gene>
<evidence type="ECO:0000313" key="1">
    <source>
        <dbReference type="EMBL" id="CAF3911802.1"/>
    </source>
</evidence>
<accession>A0A819IES9</accession>
<evidence type="ECO:0000313" key="2">
    <source>
        <dbReference type="Proteomes" id="UP000663842"/>
    </source>
</evidence>
<dbReference type="AlphaFoldDB" id="A0A819IES9"/>
<name>A0A819IES9_9BILA</name>
<reference evidence="1" key="1">
    <citation type="submission" date="2021-02" db="EMBL/GenBank/DDBJ databases">
        <authorList>
            <person name="Nowell W R."/>
        </authorList>
    </citation>
    <scope>NUCLEOTIDE SEQUENCE</scope>
</reference>
<proteinExistence type="predicted"/>
<protein>
    <submittedName>
        <fullName evidence="1">Uncharacterized protein</fullName>
    </submittedName>
</protein>
<comment type="caution">
    <text evidence="1">The sequence shown here is derived from an EMBL/GenBank/DDBJ whole genome shotgun (WGS) entry which is preliminary data.</text>
</comment>
<dbReference type="Proteomes" id="UP000663842">
    <property type="component" value="Unassembled WGS sequence"/>
</dbReference>
<dbReference type="EMBL" id="CAJOBF010001091">
    <property type="protein sequence ID" value="CAF3911802.1"/>
    <property type="molecule type" value="Genomic_DNA"/>
</dbReference>
<organism evidence="1 2">
    <name type="scientific">Rotaria magnacalcarata</name>
    <dbReference type="NCBI Taxonomy" id="392030"/>
    <lineage>
        <taxon>Eukaryota</taxon>
        <taxon>Metazoa</taxon>
        <taxon>Spiralia</taxon>
        <taxon>Gnathifera</taxon>
        <taxon>Rotifera</taxon>
        <taxon>Eurotatoria</taxon>
        <taxon>Bdelloidea</taxon>
        <taxon>Philodinida</taxon>
        <taxon>Philodinidae</taxon>
        <taxon>Rotaria</taxon>
    </lineage>
</organism>